<dbReference type="PROSITE" id="PS51910">
    <property type="entry name" value="GH18_2"/>
    <property type="match status" value="1"/>
</dbReference>
<dbReference type="InterPro" id="IPR017853">
    <property type="entry name" value="GH"/>
</dbReference>
<dbReference type="InterPro" id="IPR001579">
    <property type="entry name" value="Glyco_hydro_18_chit_AS"/>
</dbReference>
<dbReference type="SUPFAM" id="SSF51445">
    <property type="entry name" value="(Trans)glycosidases"/>
    <property type="match status" value="1"/>
</dbReference>
<protein>
    <recommendedName>
        <fullName evidence="7">GH18 domain-containing protein</fullName>
    </recommendedName>
</protein>
<evidence type="ECO:0000256" key="1">
    <source>
        <dbReference type="ARBA" id="ARBA00022729"/>
    </source>
</evidence>
<keyword evidence="9" id="KW-1185">Reference proteome</keyword>
<accession>A0A182MUK4</accession>
<keyword evidence="1" id="KW-0732">Signal</keyword>
<evidence type="ECO:0000256" key="6">
    <source>
        <dbReference type="RuleBase" id="RU004453"/>
    </source>
</evidence>
<dbReference type="InterPro" id="IPR029070">
    <property type="entry name" value="Chitinase_insertion_sf"/>
</dbReference>
<reference evidence="8" key="2">
    <citation type="submission" date="2020-05" db="UniProtKB">
        <authorList>
            <consortium name="EnsemblMetazoa"/>
        </authorList>
    </citation>
    <scope>IDENTIFICATION</scope>
    <source>
        <strain evidence="8">A-37</strain>
    </source>
</reference>
<evidence type="ECO:0000313" key="8">
    <source>
        <dbReference type="EnsemblMetazoa" id="ACUA026575-PA"/>
    </source>
</evidence>
<feature type="domain" description="GH18" evidence="7">
    <location>
        <begin position="4"/>
        <end position="351"/>
    </location>
</feature>
<dbReference type="EMBL" id="AXCM01021511">
    <property type="status" value="NOT_ANNOTATED_CDS"/>
    <property type="molecule type" value="Genomic_DNA"/>
</dbReference>
<dbReference type="Gene3D" id="3.20.20.80">
    <property type="entry name" value="Glycosidases"/>
    <property type="match status" value="1"/>
</dbReference>
<dbReference type="VEuPathDB" id="VectorBase:ACUA026575"/>
<dbReference type="FunFam" id="3.10.50.10:FF:000001">
    <property type="entry name" value="Chitinase 3-like 1"/>
    <property type="match status" value="1"/>
</dbReference>
<dbReference type="EnsemblMetazoa" id="ACUA026575-RA">
    <property type="protein sequence ID" value="ACUA026575-PA"/>
    <property type="gene ID" value="ACUA026575"/>
</dbReference>
<dbReference type="Gene3D" id="3.10.50.10">
    <property type="match status" value="1"/>
</dbReference>
<evidence type="ECO:0000256" key="4">
    <source>
        <dbReference type="ARBA" id="ARBA00023295"/>
    </source>
</evidence>
<dbReference type="GO" id="GO:0005576">
    <property type="term" value="C:extracellular region"/>
    <property type="evidence" value="ECO:0007669"/>
    <property type="project" value="TreeGrafter"/>
</dbReference>
<dbReference type="SUPFAM" id="SSF54556">
    <property type="entry name" value="Chitinase insertion domain"/>
    <property type="match status" value="1"/>
</dbReference>
<proteinExistence type="inferred from homology"/>
<dbReference type="InterPro" id="IPR011583">
    <property type="entry name" value="Chitinase_II/V-like_cat"/>
</dbReference>
<name>A0A182MUK4_9DIPT</name>
<organism evidence="8 9">
    <name type="scientific">Anopheles culicifacies</name>
    <dbReference type="NCBI Taxonomy" id="139723"/>
    <lineage>
        <taxon>Eukaryota</taxon>
        <taxon>Metazoa</taxon>
        <taxon>Ecdysozoa</taxon>
        <taxon>Arthropoda</taxon>
        <taxon>Hexapoda</taxon>
        <taxon>Insecta</taxon>
        <taxon>Pterygota</taxon>
        <taxon>Neoptera</taxon>
        <taxon>Endopterygota</taxon>
        <taxon>Diptera</taxon>
        <taxon>Nematocera</taxon>
        <taxon>Culicoidea</taxon>
        <taxon>Culicidae</taxon>
        <taxon>Anophelinae</taxon>
        <taxon>Anopheles</taxon>
        <taxon>culicifacies species complex</taxon>
    </lineage>
</organism>
<dbReference type="GO" id="GO:0008061">
    <property type="term" value="F:chitin binding"/>
    <property type="evidence" value="ECO:0007669"/>
    <property type="project" value="InterPro"/>
</dbReference>
<evidence type="ECO:0000256" key="3">
    <source>
        <dbReference type="ARBA" id="ARBA00023157"/>
    </source>
</evidence>
<dbReference type="PROSITE" id="PS01095">
    <property type="entry name" value="GH18_1"/>
    <property type="match status" value="1"/>
</dbReference>
<evidence type="ECO:0000256" key="2">
    <source>
        <dbReference type="ARBA" id="ARBA00022801"/>
    </source>
</evidence>
<dbReference type="Pfam" id="PF00704">
    <property type="entry name" value="Glyco_hydro_18"/>
    <property type="match status" value="1"/>
</dbReference>
<dbReference type="PANTHER" id="PTHR11177">
    <property type="entry name" value="CHITINASE"/>
    <property type="match status" value="1"/>
</dbReference>
<evidence type="ECO:0000259" key="7">
    <source>
        <dbReference type="PROSITE" id="PS51910"/>
    </source>
</evidence>
<dbReference type="PANTHER" id="PTHR11177:SF360">
    <property type="entry name" value="CHITINASE 4-RELATED"/>
    <property type="match status" value="1"/>
</dbReference>
<evidence type="ECO:0000313" key="9">
    <source>
        <dbReference type="Proteomes" id="UP000075883"/>
    </source>
</evidence>
<evidence type="ECO:0000256" key="5">
    <source>
        <dbReference type="RuleBase" id="RU000489"/>
    </source>
</evidence>
<reference evidence="9" key="1">
    <citation type="submission" date="2013-09" db="EMBL/GenBank/DDBJ databases">
        <title>The Genome Sequence of Anopheles culicifacies species A.</title>
        <authorList>
            <consortium name="The Broad Institute Genomics Platform"/>
            <person name="Neafsey D.E."/>
            <person name="Besansky N."/>
            <person name="Howell P."/>
            <person name="Walton C."/>
            <person name="Young S.K."/>
            <person name="Zeng Q."/>
            <person name="Gargeya S."/>
            <person name="Fitzgerald M."/>
            <person name="Haas B."/>
            <person name="Abouelleil A."/>
            <person name="Allen A.W."/>
            <person name="Alvarado L."/>
            <person name="Arachchi H.M."/>
            <person name="Berlin A.M."/>
            <person name="Chapman S.B."/>
            <person name="Gainer-Dewar J."/>
            <person name="Goldberg J."/>
            <person name="Griggs A."/>
            <person name="Gujja S."/>
            <person name="Hansen M."/>
            <person name="Howarth C."/>
            <person name="Imamovic A."/>
            <person name="Ireland A."/>
            <person name="Larimer J."/>
            <person name="McCowan C."/>
            <person name="Murphy C."/>
            <person name="Pearson M."/>
            <person name="Poon T.W."/>
            <person name="Priest M."/>
            <person name="Roberts A."/>
            <person name="Saif S."/>
            <person name="Shea T."/>
            <person name="Sisk P."/>
            <person name="Sykes S."/>
            <person name="Wortman J."/>
            <person name="Nusbaum C."/>
            <person name="Birren B."/>
        </authorList>
    </citation>
    <scope>NUCLEOTIDE SEQUENCE [LARGE SCALE GENOMIC DNA]</scope>
    <source>
        <strain evidence="9">A-37</strain>
    </source>
</reference>
<dbReference type="Proteomes" id="UP000075883">
    <property type="component" value="Unassembled WGS sequence"/>
</dbReference>
<dbReference type="InterPro" id="IPR001223">
    <property type="entry name" value="Glyco_hydro18_cat"/>
</dbReference>
<dbReference type="GO" id="GO:0005975">
    <property type="term" value="P:carbohydrate metabolic process"/>
    <property type="evidence" value="ECO:0007669"/>
    <property type="project" value="InterPro"/>
</dbReference>
<dbReference type="InterPro" id="IPR050314">
    <property type="entry name" value="Glycosyl_Hydrlase_18"/>
</dbReference>
<keyword evidence="2 5" id="KW-0378">Hydrolase</keyword>
<keyword evidence="4 5" id="KW-0326">Glycosidase</keyword>
<sequence length="411" mass="45659">MASKLCFGFYGSWARYRDGDGRCDVNHIDPHLCTHLIYAFAKLDHTGSIAHVDGDERNTMHCFNKLRKANSHLKTLISFGGAGSCASAFSSVAASSQASAIFAKSARVFCSEHGFDGVDIDWEFPENDIDRANFVQLLSVLSSELHNHGMMLTTSVGVNRMYDVAGVARHVDYVLLMTYDYNGSWDSYTGHNAPLTWGQVETDYQRKLNVKESVNYWIRGGAPRSKLIVGLAAYGRTFTLSNSSSRGTRVDSIAPGRAGRYTAQPGTLAYFEVKNAFNTNQCYWDSEQCVPYAVSGDQWVSFDDPQSIALKCDYINNERLGGAMMWSIDQDEFQGGRYTLLRTPSGHREQFSAVELLLPHIVELILHDDTSIPAAWNLFDAIATTQGVRRTQTALLQPILALYDSDEMDTA</sequence>
<dbReference type="GO" id="GO:0004568">
    <property type="term" value="F:chitinase activity"/>
    <property type="evidence" value="ECO:0007669"/>
    <property type="project" value="TreeGrafter"/>
</dbReference>
<dbReference type="GO" id="GO:0006032">
    <property type="term" value="P:chitin catabolic process"/>
    <property type="evidence" value="ECO:0007669"/>
    <property type="project" value="TreeGrafter"/>
</dbReference>
<dbReference type="SMART" id="SM00636">
    <property type="entry name" value="Glyco_18"/>
    <property type="match status" value="1"/>
</dbReference>
<keyword evidence="3" id="KW-1015">Disulfide bond</keyword>
<dbReference type="AlphaFoldDB" id="A0A182MUK4"/>
<dbReference type="STRING" id="139723.A0A182MUK4"/>
<comment type="similarity">
    <text evidence="6">Belongs to the glycosyl hydrolase 18 family.</text>
</comment>